<comment type="cofactor">
    <cofactor evidence="1">
        <name>FAD</name>
        <dbReference type="ChEBI" id="CHEBI:57692"/>
    </cofactor>
</comment>
<comment type="similarity">
    <text evidence="3">Belongs to the acyl-CoA dehydrogenase family.</text>
</comment>
<keyword evidence="4" id="KW-0101">Branched-chain amino acid catabolism</keyword>
<dbReference type="InterPro" id="IPR036250">
    <property type="entry name" value="AcylCo_DH-like_C"/>
</dbReference>
<dbReference type="Gene3D" id="1.10.540.10">
    <property type="entry name" value="Acyl-CoA dehydrogenase/oxidase, N-terminal domain"/>
    <property type="match status" value="1"/>
</dbReference>
<dbReference type="PANTHER" id="PTHR43884:SF40">
    <property type="entry name" value="ACYL-COA DEHYDROGENASE"/>
    <property type="match status" value="1"/>
</dbReference>
<dbReference type="InterPro" id="IPR006089">
    <property type="entry name" value="Acyl-CoA_DH_CS"/>
</dbReference>
<gene>
    <name evidence="11" type="ORF">METZ01_LOCUS73244</name>
</gene>
<dbReference type="PANTHER" id="PTHR43884">
    <property type="entry name" value="ACYL-COA DEHYDROGENASE"/>
    <property type="match status" value="1"/>
</dbReference>
<evidence type="ECO:0000259" key="10">
    <source>
        <dbReference type="Pfam" id="PF02771"/>
    </source>
</evidence>
<accession>A0A381TWL7</accession>
<evidence type="ECO:0000256" key="2">
    <source>
        <dbReference type="ARBA" id="ARBA00005109"/>
    </source>
</evidence>
<dbReference type="GO" id="GO:0050660">
    <property type="term" value="F:flavin adenine dinucleotide binding"/>
    <property type="evidence" value="ECO:0007669"/>
    <property type="project" value="InterPro"/>
</dbReference>
<dbReference type="FunFam" id="2.40.110.10:FF:000001">
    <property type="entry name" value="Acyl-CoA dehydrogenase, mitochondrial"/>
    <property type="match status" value="1"/>
</dbReference>
<evidence type="ECO:0000259" key="9">
    <source>
        <dbReference type="Pfam" id="PF02770"/>
    </source>
</evidence>
<evidence type="ECO:0000259" key="8">
    <source>
        <dbReference type="Pfam" id="PF00441"/>
    </source>
</evidence>
<evidence type="ECO:0000256" key="7">
    <source>
        <dbReference type="ARBA" id="ARBA00023002"/>
    </source>
</evidence>
<dbReference type="InterPro" id="IPR037069">
    <property type="entry name" value="AcylCoA_DH/ox_N_sf"/>
</dbReference>
<dbReference type="Pfam" id="PF02771">
    <property type="entry name" value="Acyl-CoA_dh_N"/>
    <property type="match status" value="1"/>
</dbReference>
<dbReference type="PROSITE" id="PS00072">
    <property type="entry name" value="ACYL_COA_DH_1"/>
    <property type="match status" value="1"/>
</dbReference>
<keyword evidence="6" id="KW-0274">FAD</keyword>
<dbReference type="GO" id="GO:0003995">
    <property type="term" value="F:acyl-CoA dehydrogenase activity"/>
    <property type="evidence" value="ECO:0007669"/>
    <property type="project" value="InterPro"/>
</dbReference>
<feature type="domain" description="Acyl-CoA dehydrogenase/oxidase N-terminal" evidence="10">
    <location>
        <begin position="4"/>
        <end position="112"/>
    </location>
</feature>
<sequence>MEFDQFLQKIRTLTEEIFIPNEHLLEENKNVPESIMDEIKNSGLFAISIPVEYGGLDYNMEQQVLLTFEFTKASAVYRSRFSTTIGLCSQALLDFGTHKQKEMYLPGMAEGKIIGSFALTEPEAGSDATSIKTIAVKKNDSYILNGTKKYITNAPNADLFLVMARTDPKAKGSKGISSFLVDAKSEGIKVGKVPEMLGHRGSASPEVYFNNCKVNADSLLGGKEGGGLKPALRGINHARLHVAATCVGQAIRLIDESVKFSNSRIQFETPISEMPAIQNMIADSYSEMLASRAMTLEAARKFDSGSIPETEIAAAKYFSSEMVSRVADRSLQIMGGAGYLEGNPITRLFRDTRLFRLYEGTSQIQQRNIARNIIKELK</sequence>
<evidence type="ECO:0000256" key="5">
    <source>
        <dbReference type="ARBA" id="ARBA00022630"/>
    </source>
</evidence>
<evidence type="ECO:0008006" key="12">
    <source>
        <dbReference type="Google" id="ProtNLM"/>
    </source>
</evidence>
<evidence type="ECO:0000256" key="1">
    <source>
        <dbReference type="ARBA" id="ARBA00001974"/>
    </source>
</evidence>
<evidence type="ECO:0000256" key="4">
    <source>
        <dbReference type="ARBA" id="ARBA00022456"/>
    </source>
</evidence>
<keyword evidence="5" id="KW-0285">Flavoprotein</keyword>
<keyword evidence="7" id="KW-0560">Oxidoreductase</keyword>
<dbReference type="GO" id="GO:0009083">
    <property type="term" value="P:branched-chain amino acid catabolic process"/>
    <property type="evidence" value="ECO:0007669"/>
    <property type="project" value="UniProtKB-KW"/>
</dbReference>
<dbReference type="EMBL" id="UINC01005293">
    <property type="protein sequence ID" value="SVA20390.1"/>
    <property type="molecule type" value="Genomic_DNA"/>
</dbReference>
<proteinExistence type="inferred from homology"/>
<name>A0A381TWL7_9ZZZZ</name>
<dbReference type="FunFam" id="1.20.140.10:FF:000001">
    <property type="entry name" value="Acyl-CoA dehydrogenase"/>
    <property type="match status" value="1"/>
</dbReference>
<evidence type="ECO:0000256" key="6">
    <source>
        <dbReference type="ARBA" id="ARBA00022827"/>
    </source>
</evidence>
<dbReference type="InterPro" id="IPR006091">
    <property type="entry name" value="Acyl-CoA_Oxase/DH_mid-dom"/>
</dbReference>
<reference evidence="11" key="1">
    <citation type="submission" date="2018-05" db="EMBL/GenBank/DDBJ databases">
        <authorList>
            <person name="Lanie J.A."/>
            <person name="Ng W.-L."/>
            <person name="Kazmierczak K.M."/>
            <person name="Andrzejewski T.M."/>
            <person name="Davidsen T.M."/>
            <person name="Wayne K.J."/>
            <person name="Tettelin H."/>
            <person name="Glass J.I."/>
            <person name="Rusch D."/>
            <person name="Podicherti R."/>
            <person name="Tsui H.-C.T."/>
            <person name="Winkler M.E."/>
        </authorList>
    </citation>
    <scope>NUCLEOTIDE SEQUENCE</scope>
</reference>
<comment type="pathway">
    <text evidence="2">Amino-acid degradation; L-valine degradation.</text>
</comment>
<evidence type="ECO:0000256" key="3">
    <source>
        <dbReference type="ARBA" id="ARBA00009347"/>
    </source>
</evidence>
<dbReference type="SUPFAM" id="SSF56645">
    <property type="entry name" value="Acyl-CoA dehydrogenase NM domain-like"/>
    <property type="match status" value="1"/>
</dbReference>
<dbReference type="Gene3D" id="1.20.140.10">
    <property type="entry name" value="Butyryl-CoA Dehydrogenase, subunit A, domain 3"/>
    <property type="match status" value="1"/>
</dbReference>
<protein>
    <recommendedName>
        <fullName evidence="12">Acyl-CoA dehydrogenase</fullName>
    </recommendedName>
</protein>
<dbReference type="InterPro" id="IPR046373">
    <property type="entry name" value="Acyl-CoA_Oxase/DH_mid-dom_sf"/>
</dbReference>
<dbReference type="PIRSF" id="PIRSF016578">
    <property type="entry name" value="HsaA"/>
    <property type="match status" value="1"/>
</dbReference>
<dbReference type="Gene3D" id="2.40.110.10">
    <property type="entry name" value="Butyryl-CoA Dehydrogenase, subunit A, domain 2"/>
    <property type="match status" value="1"/>
</dbReference>
<dbReference type="AlphaFoldDB" id="A0A381TWL7"/>
<feature type="domain" description="Acyl-CoA oxidase/dehydrogenase middle" evidence="9">
    <location>
        <begin position="116"/>
        <end position="212"/>
    </location>
</feature>
<feature type="domain" description="Acyl-CoA dehydrogenase/oxidase C-terminal" evidence="8">
    <location>
        <begin position="225"/>
        <end position="373"/>
    </location>
</feature>
<dbReference type="Pfam" id="PF02770">
    <property type="entry name" value="Acyl-CoA_dh_M"/>
    <property type="match status" value="1"/>
</dbReference>
<organism evidence="11">
    <name type="scientific">marine metagenome</name>
    <dbReference type="NCBI Taxonomy" id="408172"/>
    <lineage>
        <taxon>unclassified sequences</taxon>
        <taxon>metagenomes</taxon>
        <taxon>ecological metagenomes</taxon>
    </lineage>
</organism>
<evidence type="ECO:0000313" key="11">
    <source>
        <dbReference type="EMBL" id="SVA20390.1"/>
    </source>
</evidence>
<dbReference type="InterPro" id="IPR009100">
    <property type="entry name" value="AcylCoA_DH/oxidase_NM_dom_sf"/>
</dbReference>
<dbReference type="InterPro" id="IPR009075">
    <property type="entry name" value="AcylCo_DH/oxidase_C"/>
</dbReference>
<dbReference type="SUPFAM" id="SSF47203">
    <property type="entry name" value="Acyl-CoA dehydrogenase C-terminal domain-like"/>
    <property type="match status" value="1"/>
</dbReference>
<dbReference type="Pfam" id="PF00441">
    <property type="entry name" value="Acyl-CoA_dh_1"/>
    <property type="match status" value="1"/>
</dbReference>
<dbReference type="CDD" id="cd00567">
    <property type="entry name" value="ACAD"/>
    <property type="match status" value="1"/>
</dbReference>
<dbReference type="InterPro" id="IPR013786">
    <property type="entry name" value="AcylCoA_DH/ox_N"/>
</dbReference>